<accession>A0A1I7ZXL8</accession>
<keyword evidence="2" id="KW-1185">Reference proteome</keyword>
<organism evidence="2 3">
    <name type="scientific">Steinernema glaseri</name>
    <dbReference type="NCBI Taxonomy" id="37863"/>
    <lineage>
        <taxon>Eukaryota</taxon>
        <taxon>Metazoa</taxon>
        <taxon>Ecdysozoa</taxon>
        <taxon>Nematoda</taxon>
        <taxon>Chromadorea</taxon>
        <taxon>Rhabditida</taxon>
        <taxon>Tylenchina</taxon>
        <taxon>Panagrolaimomorpha</taxon>
        <taxon>Strongyloidoidea</taxon>
        <taxon>Steinernematidae</taxon>
        <taxon>Steinernema</taxon>
    </lineage>
</organism>
<sequence>MSGGSDMRIQRERGYVGYFYRRIGTLTSSAYRNIVNSVSAYVDEQCQHLRSWMALLVSSEFCFISWRDTGKEGGRFDPRPRHSISKESRQAITAQLQLPRLLERVGTVRCRSSTTFNQNTLSNSGSSTRIPPVTKARSNPPEISNCASVCVVYMVSRAL</sequence>
<feature type="compositionally biased region" description="Polar residues" evidence="1">
    <location>
        <begin position="118"/>
        <end position="129"/>
    </location>
</feature>
<evidence type="ECO:0000256" key="1">
    <source>
        <dbReference type="SAM" id="MobiDB-lite"/>
    </source>
</evidence>
<evidence type="ECO:0000313" key="2">
    <source>
        <dbReference type="Proteomes" id="UP000095287"/>
    </source>
</evidence>
<dbReference type="Proteomes" id="UP000095287">
    <property type="component" value="Unplaced"/>
</dbReference>
<proteinExistence type="predicted"/>
<dbReference type="AlphaFoldDB" id="A0A1I7ZXL8"/>
<reference evidence="3" key="1">
    <citation type="submission" date="2016-11" db="UniProtKB">
        <authorList>
            <consortium name="WormBaseParasite"/>
        </authorList>
    </citation>
    <scope>IDENTIFICATION</scope>
</reference>
<name>A0A1I7ZXL8_9BILA</name>
<evidence type="ECO:0000313" key="3">
    <source>
        <dbReference type="WBParaSite" id="L893_g30795.t1"/>
    </source>
</evidence>
<protein>
    <submittedName>
        <fullName evidence="3">Uncharacterized protein</fullName>
    </submittedName>
</protein>
<feature type="region of interest" description="Disordered" evidence="1">
    <location>
        <begin position="118"/>
        <end position="138"/>
    </location>
</feature>
<dbReference type="WBParaSite" id="L893_g30795.t1">
    <property type="protein sequence ID" value="L893_g30795.t1"/>
    <property type="gene ID" value="L893_g30795"/>
</dbReference>